<keyword evidence="1" id="KW-0732">Signal</keyword>
<comment type="caution">
    <text evidence="2">The sequence shown here is derived from an EMBL/GenBank/DDBJ whole genome shotgun (WGS) entry which is preliminary data.</text>
</comment>
<sequence length="84" mass="9352">MNARAIRTSCLLLALACATTRAEDMRLTTEIPACRMPDGPVLPAKYGKLARKWTDFAWLRQVTRNDEFAGGNGWERIDGSSIHS</sequence>
<gene>
    <name evidence="2" type="ORF">NX784_05620</name>
</gene>
<protein>
    <submittedName>
        <fullName evidence="2">Uncharacterized protein</fullName>
    </submittedName>
</protein>
<dbReference type="Proteomes" id="UP001204151">
    <property type="component" value="Unassembled WGS sequence"/>
</dbReference>
<accession>A0ABT1ZMC3</accession>
<evidence type="ECO:0000256" key="1">
    <source>
        <dbReference type="SAM" id="SignalP"/>
    </source>
</evidence>
<keyword evidence="3" id="KW-1185">Reference proteome</keyword>
<reference evidence="2 3" key="1">
    <citation type="submission" date="2022-08" db="EMBL/GenBank/DDBJ databases">
        <title>Reclassification of Massilia species as members of the genera Telluria, Duganella, Pseudoduganella, Mokoshia gen. nov. and Zemynaea gen. nov. using orthogonal and non-orthogonal genome-based approaches.</title>
        <authorList>
            <person name="Bowman J.P."/>
        </authorList>
    </citation>
    <scope>NUCLEOTIDE SEQUENCE [LARGE SCALE GENOMIC DNA]</scope>
    <source>
        <strain evidence="2 3">JCM 31316</strain>
    </source>
</reference>
<name>A0ABT1ZMC3_9BURK</name>
<organism evidence="2 3">
    <name type="scientific">Massilia pinisoli</name>
    <dbReference type="NCBI Taxonomy" id="1772194"/>
    <lineage>
        <taxon>Bacteria</taxon>
        <taxon>Pseudomonadati</taxon>
        <taxon>Pseudomonadota</taxon>
        <taxon>Betaproteobacteria</taxon>
        <taxon>Burkholderiales</taxon>
        <taxon>Oxalobacteraceae</taxon>
        <taxon>Telluria group</taxon>
        <taxon>Massilia</taxon>
    </lineage>
</organism>
<feature type="signal peptide" evidence="1">
    <location>
        <begin position="1"/>
        <end position="22"/>
    </location>
</feature>
<proteinExistence type="predicted"/>
<dbReference type="RefSeq" id="WP_258815681.1">
    <property type="nucleotide sequence ID" value="NZ_JANUGW010000003.1"/>
</dbReference>
<evidence type="ECO:0000313" key="2">
    <source>
        <dbReference type="EMBL" id="MCS0581062.1"/>
    </source>
</evidence>
<dbReference type="EMBL" id="JANUGW010000003">
    <property type="protein sequence ID" value="MCS0581062.1"/>
    <property type="molecule type" value="Genomic_DNA"/>
</dbReference>
<evidence type="ECO:0000313" key="3">
    <source>
        <dbReference type="Proteomes" id="UP001204151"/>
    </source>
</evidence>
<feature type="chain" id="PRO_5045170244" evidence="1">
    <location>
        <begin position="23"/>
        <end position="84"/>
    </location>
</feature>